<dbReference type="EMBL" id="VDEP01000147">
    <property type="protein sequence ID" value="KAA1127904.1"/>
    <property type="molecule type" value="Genomic_DNA"/>
</dbReference>
<gene>
    <name evidence="2" type="ORF">PGTUg99_008293</name>
</gene>
<dbReference type="Proteomes" id="UP000325313">
    <property type="component" value="Unassembled WGS sequence"/>
</dbReference>
<feature type="region of interest" description="Disordered" evidence="1">
    <location>
        <begin position="1"/>
        <end position="94"/>
    </location>
</feature>
<evidence type="ECO:0000256" key="1">
    <source>
        <dbReference type="SAM" id="MobiDB-lite"/>
    </source>
</evidence>
<evidence type="ECO:0000313" key="3">
    <source>
        <dbReference type="Proteomes" id="UP000325313"/>
    </source>
</evidence>
<reference evidence="2 3" key="1">
    <citation type="submission" date="2019-05" db="EMBL/GenBank/DDBJ databases">
        <title>Emergence of the Ug99 lineage of the wheat stem rust pathogen through somatic hybridization.</title>
        <authorList>
            <person name="Li F."/>
            <person name="Upadhyaya N.M."/>
            <person name="Sperschneider J."/>
            <person name="Matny O."/>
            <person name="Nguyen-Phuc H."/>
            <person name="Mago R."/>
            <person name="Raley C."/>
            <person name="Miller M.E."/>
            <person name="Silverstein K.A.T."/>
            <person name="Henningsen E."/>
            <person name="Hirsch C.D."/>
            <person name="Visser B."/>
            <person name="Pretorius Z.A."/>
            <person name="Steffenson B.J."/>
            <person name="Schwessinger B."/>
            <person name="Dodds P.N."/>
            <person name="Figueroa M."/>
        </authorList>
    </citation>
    <scope>NUCLEOTIDE SEQUENCE [LARGE SCALE GENOMIC DNA]</scope>
    <source>
        <strain evidence="2 3">Ug99</strain>
    </source>
</reference>
<dbReference type="AlphaFoldDB" id="A0A5B0RTV6"/>
<sequence>MSTTSQSENESRSPARTAPSTQVNRSNVANQTSHRTRPYPNALPRDGGGRRLFSNNSRQNRSLETPTDPGSPTTQPLPTVGTVRHSGRPGTGVVRTWPPSILPFETSEADINDHYFENLIQTFDIQAPYMDFAEELAQYSVLLYSVMSVRQAVDSLIQSRDAAQPGSSAPVAIPLSVQARIYPYQNHFKTFVQNHAKEVLMSPTLDVYSCSPVRGAPPAGRTLLDQVLDHIRAQPDEFKLDYLPVGFISGELSALASVTGELRDRLKHERGAMRNLVSW</sequence>
<evidence type="ECO:0000313" key="2">
    <source>
        <dbReference type="EMBL" id="KAA1127904.1"/>
    </source>
</evidence>
<accession>A0A5B0RTV6</accession>
<proteinExistence type="predicted"/>
<protein>
    <submittedName>
        <fullName evidence="2">Uncharacterized protein</fullName>
    </submittedName>
</protein>
<organism evidence="2 3">
    <name type="scientific">Puccinia graminis f. sp. tritici</name>
    <dbReference type="NCBI Taxonomy" id="56615"/>
    <lineage>
        <taxon>Eukaryota</taxon>
        <taxon>Fungi</taxon>
        <taxon>Dikarya</taxon>
        <taxon>Basidiomycota</taxon>
        <taxon>Pucciniomycotina</taxon>
        <taxon>Pucciniomycetes</taxon>
        <taxon>Pucciniales</taxon>
        <taxon>Pucciniaceae</taxon>
        <taxon>Puccinia</taxon>
    </lineage>
</organism>
<name>A0A5B0RTV6_PUCGR</name>
<feature type="compositionally biased region" description="Polar residues" evidence="1">
    <location>
        <begin position="53"/>
        <end position="77"/>
    </location>
</feature>
<comment type="caution">
    <text evidence="2">The sequence shown here is derived from an EMBL/GenBank/DDBJ whole genome shotgun (WGS) entry which is preliminary data.</text>
</comment>
<feature type="compositionally biased region" description="Polar residues" evidence="1">
    <location>
        <begin position="1"/>
        <end position="33"/>
    </location>
</feature>